<accession>A0A381E7J7</accession>
<name>A0A381E7J7_9GAMM</name>
<dbReference type="Proteomes" id="UP000254572">
    <property type="component" value="Unassembled WGS sequence"/>
</dbReference>
<dbReference type="EMBL" id="UFUW01000001">
    <property type="protein sequence ID" value="SUX22686.1"/>
    <property type="molecule type" value="Genomic_DNA"/>
</dbReference>
<protein>
    <submittedName>
        <fullName evidence="1">Uncharacterized protein</fullName>
    </submittedName>
</protein>
<sequence>MKTHHPYRRKRATPVIRYPQAVWHPLPQCPGCRYETYLRGPYGETLVLVGYRYGRCVYEGEASALNWMGQDDDTAFYAEEALLAEFLEQVIQACRLNIRNTNNERGTYGYGYCY</sequence>
<proteinExistence type="predicted"/>
<evidence type="ECO:0000313" key="2">
    <source>
        <dbReference type="Proteomes" id="UP000254572"/>
    </source>
</evidence>
<gene>
    <name evidence="1" type="ORF">NCTC13294_01314</name>
</gene>
<dbReference type="RefSeq" id="WP_147293474.1">
    <property type="nucleotide sequence ID" value="NZ_JBHLZC010000005.1"/>
</dbReference>
<keyword evidence="2" id="KW-1185">Reference proteome</keyword>
<evidence type="ECO:0000313" key="1">
    <source>
        <dbReference type="EMBL" id="SUX22686.1"/>
    </source>
</evidence>
<organism evidence="1 2">
    <name type="scientific">Cardiobacterium valvarum</name>
    <dbReference type="NCBI Taxonomy" id="194702"/>
    <lineage>
        <taxon>Bacteria</taxon>
        <taxon>Pseudomonadati</taxon>
        <taxon>Pseudomonadota</taxon>
        <taxon>Gammaproteobacteria</taxon>
        <taxon>Cardiobacteriales</taxon>
        <taxon>Cardiobacteriaceae</taxon>
        <taxon>Cardiobacterium</taxon>
    </lineage>
</organism>
<reference evidence="1 2" key="1">
    <citation type="submission" date="2018-06" db="EMBL/GenBank/DDBJ databases">
        <authorList>
            <consortium name="Pathogen Informatics"/>
            <person name="Doyle S."/>
        </authorList>
    </citation>
    <scope>NUCLEOTIDE SEQUENCE [LARGE SCALE GENOMIC DNA]</scope>
    <source>
        <strain evidence="1 2">NCTC13294</strain>
    </source>
</reference>
<dbReference type="AlphaFoldDB" id="A0A381E7J7"/>